<name>A0AAW1PRN3_9CHLO</name>
<organism evidence="3 4">
    <name type="scientific">Symbiochloris irregularis</name>
    <dbReference type="NCBI Taxonomy" id="706552"/>
    <lineage>
        <taxon>Eukaryota</taxon>
        <taxon>Viridiplantae</taxon>
        <taxon>Chlorophyta</taxon>
        <taxon>core chlorophytes</taxon>
        <taxon>Trebouxiophyceae</taxon>
        <taxon>Trebouxiales</taxon>
        <taxon>Trebouxiaceae</taxon>
        <taxon>Symbiochloris</taxon>
    </lineage>
</organism>
<accession>A0AAW1PRN3</accession>
<evidence type="ECO:0000313" key="3">
    <source>
        <dbReference type="EMBL" id="KAK9812470.1"/>
    </source>
</evidence>
<proteinExistence type="predicted"/>
<dbReference type="Gene3D" id="3.30.70.100">
    <property type="match status" value="1"/>
</dbReference>
<feature type="chain" id="PRO_5043968379" description="ABM domain-containing protein" evidence="1">
    <location>
        <begin position="19"/>
        <end position="160"/>
    </location>
</feature>
<feature type="signal peptide" evidence="1">
    <location>
        <begin position="1"/>
        <end position="18"/>
    </location>
</feature>
<dbReference type="AlphaFoldDB" id="A0AAW1PRN3"/>
<gene>
    <name evidence="3" type="ORF">WJX73_002336</name>
</gene>
<reference evidence="3 4" key="1">
    <citation type="journal article" date="2024" name="Nat. Commun.">
        <title>Phylogenomics reveals the evolutionary origins of lichenization in chlorophyte algae.</title>
        <authorList>
            <person name="Puginier C."/>
            <person name="Libourel C."/>
            <person name="Otte J."/>
            <person name="Skaloud P."/>
            <person name="Haon M."/>
            <person name="Grisel S."/>
            <person name="Petersen M."/>
            <person name="Berrin J.G."/>
            <person name="Delaux P.M."/>
            <person name="Dal Grande F."/>
            <person name="Keller J."/>
        </authorList>
    </citation>
    <scope>NUCLEOTIDE SEQUENCE [LARGE SCALE GENOMIC DNA]</scope>
    <source>
        <strain evidence="3 4">SAG 2036</strain>
    </source>
</reference>
<dbReference type="SUPFAM" id="SSF54909">
    <property type="entry name" value="Dimeric alpha+beta barrel"/>
    <property type="match status" value="1"/>
</dbReference>
<dbReference type="GO" id="GO:0003824">
    <property type="term" value="F:catalytic activity"/>
    <property type="evidence" value="ECO:0007669"/>
    <property type="project" value="TreeGrafter"/>
</dbReference>
<keyword evidence="4" id="KW-1185">Reference proteome</keyword>
<comment type="caution">
    <text evidence="3">The sequence shown here is derived from an EMBL/GenBank/DDBJ whole genome shotgun (WGS) entry which is preliminary data.</text>
</comment>
<dbReference type="PANTHER" id="PTHR33336">
    <property type="entry name" value="QUINOL MONOOXYGENASE YGIN-RELATED"/>
    <property type="match status" value="1"/>
</dbReference>
<dbReference type="Pfam" id="PF03992">
    <property type="entry name" value="ABM"/>
    <property type="match status" value="1"/>
</dbReference>
<evidence type="ECO:0000313" key="4">
    <source>
        <dbReference type="Proteomes" id="UP001465755"/>
    </source>
</evidence>
<sequence length="160" mass="17925">MKSAICLIAFVAFAGVLSVDASARFDGTSVSIDSSLAEVWNNIVTHSSSAVERHSDEPRKATVLIEYAVLPPVQEKFVSYFEKLQEATEKEEGVIVFGLSRTVDENLTFYLYSEWDTQKTYASHYQKEATKEFLESISKIGVIYKIHILDQISFSKPGSE</sequence>
<dbReference type="Proteomes" id="UP001465755">
    <property type="component" value="Unassembled WGS sequence"/>
</dbReference>
<evidence type="ECO:0000259" key="2">
    <source>
        <dbReference type="PROSITE" id="PS51725"/>
    </source>
</evidence>
<dbReference type="PROSITE" id="PS51725">
    <property type="entry name" value="ABM"/>
    <property type="match status" value="1"/>
</dbReference>
<dbReference type="InterPro" id="IPR011008">
    <property type="entry name" value="Dimeric_a/b-barrel"/>
</dbReference>
<feature type="domain" description="ABM" evidence="2">
    <location>
        <begin position="61"/>
        <end position="149"/>
    </location>
</feature>
<evidence type="ECO:0000256" key="1">
    <source>
        <dbReference type="SAM" id="SignalP"/>
    </source>
</evidence>
<dbReference type="PANTHER" id="PTHR33336:SF15">
    <property type="entry name" value="ABM DOMAIN-CONTAINING PROTEIN"/>
    <property type="match status" value="1"/>
</dbReference>
<dbReference type="InterPro" id="IPR007138">
    <property type="entry name" value="ABM_dom"/>
</dbReference>
<dbReference type="EMBL" id="JALJOQ010000006">
    <property type="protein sequence ID" value="KAK9812470.1"/>
    <property type="molecule type" value="Genomic_DNA"/>
</dbReference>
<dbReference type="InterPro" id="IPR050744">
    <property type="entry name" value="AI-2_Isomerase_LsrG"/>
</dbReference>
<protein>
    <recommendedName>
        <fullName evidence="2">ABM domain-containing protein</fullName>
    </recommendedName>
</protein>
<keyword evidence="1" id="KW-0732">Signal</keyword>